<dbReference type="RefSeq" id="WP_058509559.1">
    <property type="nucleotide sequence ID" value="NZ_DAIOMV010000001.1"/>
</dbReference>
<evidence type="ECO:0000313" key="2">
    <source>
        <dbReference type="Proteomes" id="UP000054926"/>
    </source>
</evidence>
<organism evidence="1 2">
    <name type="scientific">Legionella steelei</name>
    <dbReference type="NCBI Taxonomy" id="947033"/>
    <lineage>
        <taxon>Bacteria</taxon>
        <taxon>Pseudomonadati</taxon>
        <taxon>Pseudomonadota</taxon>
        <taxon>Gammaproteobacteria</taxon>
        <taxon>Legionellales</taxon>
        <taxon>Legionellaceae</taxon>
        <taxon>Legionella</taxon>
    </lineage>
</organism>
<proteinExistence type="predicted"/>
<accession>A0A0W0ZPB8</accession>
<reference evidence="1 2" key="1">
    <citation type="submission" date="2015-11" db="EMBL/GenBank/DDBJ databases">
        <title>Genomic analysis of 38 Legionella species identifies large and diverse effector repertoires.</title>
        <authorList>
            <person name="Burstein D."/>
            <person name="Amaro F."/>
            <person name="Zusman T."/>
            <person name="Lifshitz Z."/>
            <person name="Cohen O."/>
            <person name="Gilbert J.A."/>
            <person name="Pupko T."/>
            <person name="Shuman H.A."/>
            <person name="Segal G."/>
        </authorList>
    </citation>
    <scope>NUCLEOTIDE SEQUENCE [LARGE SCALE GENOMIC DNA]</scope>
    <source>
        <strain evidence="1 2">IMVS3376</strain>
    </source>
</reference>
<dbReference type="STRING" id="947033.Lste_0539"/>
<keyword evidence="2" id="KW-1185">Reference proteome</keyword>
<dbReference type="AlphaFoldDB" id="A0A0W0ZPB8"/>
<dbReference type="PATRIC" id="fig|947033.5.peg.576"/>
<dbReference type="EMBL" id="LNYY01000008">
    <property type="protein sequence ID" value="KTD70761.1"/>
    <property type="molecule type" value="Genomic_DNA"/>
</dbReference>
<protein>
    <submittedName>
        <fullName evidence="1">Uncharacterized protein</fullName>
    </submittedName>
</protein>
<name>A0A0W0ZPB8_9GAMM</name>
<dbReference type="Proteomes" id="UP000054926">
    <property type="component" value="Unassembled WGS sequence"/>
</dbReference>
<comment type="caution">
    <text evidence="1">The sequence shown here is derived from an EMBL/GenBank/DDBJ whole genome shotgun (WGS) entry which is preliminary data.</text>
</comment>
<evidence type="ECO:0000313" key="1">
    <source>
        <dbReference type="EMBL" id="KTD70761.1"/>
    </source>
</evidence>
<sequence length="108" mass="12269">MRIIKENPTLILTHIDFTFPDGHTEKISPLKYAIKILDTAVLDACLYSGVISEGLATDGSYGTAMKGLFELQMKYLQSFHTQAQTRLAQIIQKAEAQQMRQDNREFNF</sequence>
<gene>
    <name evidence="1" type="ORF">Lste_0539</name>
</gene>